<evidence type="ECO:0008006" key="3">
    <source>
        <dbReference type="Google" id="ProtNLM"/>
    </source>
</evidence>
<accession>A0ABQ6PM40</accession>
<evidence type="ECO:0000313" key="1">
    <source>
        <dbReference type="EMBL" id="GMQ27922.1"/>
    </source>
</evidence>
<name>A0ABQ6PM40_9BACT</name>
<comment type="caution">
    <text evidence="1">The sequence shown here is derived from an EMBL/GenBank/DDBJ whole genome shotgun (WGS) entry which is preliminary data.</text>
</comment>
<reference evidence="1 2" key="1">
    <citation type="submission" date="2023-08" db="EMBL/GenBank/DDBJ databases">
        <title>Draft genome sequence of Algoriphagus confluentis.</title>
        <authorList>
            <person name="Takatani N."/>
            <person name="Hosokawa M."/>
            <person name="Sawabe T."/>
        </authorList>
    </citation>
    <scope>NUCLEOTIDE SEQUENCE [LARGE SCALE GENOMIC DNA]</scope>
    <source>
        <strain evidence="1 2">NBRC 111222</strain>
    </source>
</reference>
<protein>
    <recommendedName>
        <fullName evidence="3">BamA/TamA family outer membrane protein</fullName>
    </recommendedName>
</protein>
<dbReference type="Gene3D" id="2.40.160.50">
    <property type="entry name" value="membrane protein fhac: a member of the omp85/tpsb transporter family"/>
    <property type="match status" value="1"/>
</dbReference>
<dbReference type="RefSeq" id="WP_338222725.1">
    <property type="nucleotide sequence ID" value="NZ_BTPD01000002.1"/>
</dbReference>
<dbReference type="Proteomes" id="UP001338309">
    <property type="component" value="Unassembled WGS sequence"/>
</dbReference>
<gene>
    <name evidence="1" type="ORF">Aconfl_05650</name>
</gene>
<organism evidence="1 2">
    <name type="scientific">Algoriphagus confluentis</name>
    <dbReference type="NCBI Taxonomy" id="1697556"/>
    <lineage>
        <taxon>Bacteria</taxon>
        <taxon>Pseudomonadati</taxon>
        <taxon>Bacteroidota</taxon>
        <taxon>Cytophagia</taxon>
        <taxon>Cytophagales</taxon>
        <taxon>Cyclobacteriaceae</taxon>
        <taxon>Algoriphagus</taxon>
    </lineage>
</organism>
<dbReference type="EMBL" id="BTPD01000002">
    <property type="protein sequence ID" value="GMQ27922.1"/>
    <property type="molecule type" value="Genomic_DNA"/>
</dbReference>
<sequence>MKFRFEFLFPLLLFIPQNLWGQEIFGVILQVEGVPKQEAVYFKTQELASFQADSTLMQIRNKGYLQAQILKEIGGDTLLLRVKSGPVFSWNELELSSIPEEFVQDKGRPGADYPAPYLWIEDLLDFAENRGWPFAEVKIDSIGIQGTQLSGKMNFEAGPLITWDSLSIAGSAKTRVGYLQSLSRLEVGRPFSQTRLEHSTQLLRKSPYFSLVGPPEVSFQQQRAIPVFTLQERKLNVFDGVIGFLPNENEPGKLLITGQVDLRLFHLGGKGRDILLQWQRLNVQSQALDLNYKESFLFRSPLDAQVHFSLLRQDSSFVNRSFVLDFGYRISDSGYLNFFTRRQAGDLIDQGGMGLEELPSFIDFRWNQYGIGGEWNYLDDVRFARKGWRVSGDFAAGNKRILENTGIPVELYEGLSETSTQIQGKLEVEKHIYLKPVWGMWIRGAGGIIENRNLFLNELFRIGGLKSIRGFNEKFFFAQQYTYINMEQRLFFGQNSYLMVFGDLGILDNPYFSPRIDQPFSFGSGINLDTEGGLFSFVFALGKSNIQPLSFEYARVHFGYLARF</sequence>
<proteinExistence type="predicted"/>
<keyword evidence="2" id="KW-1185">Reference proteome</keyword>
<evidence type="ECO:0000313" key="2">
    <source>
        <dbReference type="Proteomes" id="UP001338309"/>
    </source>
</evidence>